<sequence>MPQPKKLLKSKPSVKDDEADIMERFHQKKICTILPTNPVKKKDIFVEYRPKSPRDCMNYNISQTDTKMDAGTTKIHLQQTRAEYEPYPEGYLFDEPPPPPPKKKKRPSHGRGPVWLFLDEEWKRKVDAEQEIYKKEMEERLKRKIKMAKLKTTQDHADMLKRVGPDWFQELSPNQMIAVDELDAAIKKDLCKSTIINTQCSLAKLGLVLRPNHRHVAIALKYCCEDPIEFILILYQLTNPNRKSYSLNDRLLLSSVVHLSMRSVLREMHIRIPSPPRAEKPVHRKKRVKRPAINYKSPYIVPYTFEPEPPKHTGIYKNRHIQYPESQYFSYLKELKEEMAKCTLEEALPTTPYTENESLTGDESMMTILQREIDEELNAAQKKFNSLPHNTRPRRLLRPSIYKPCDKSTELFNNILGFYKERPEQYSRGVGDDISTSVGYSDYEDHYDYMAIIEEHEPKFIICGITLGRYGESIPIIGGVVADKVMDCKCTRKKRIVTCPDRTPHATDQNVSDDAGVCYCAKKMEEEEVEQLEVLAEIDKCTCWPEPVEAPSSTDEDTKERILEVKPPRPFICGCKQMVDIVLDGIGKQTEGTTTEDNKNEKPTFIVADTKLNEGEDPLPIISGVKAPSTCNCLQKYQKKIAKFEELRIREEVQETLKSCKKKFLISGVTTGPDGKPIYILSGTSEERPCLTCEKMIDWKKREQERISNMPNCSQFRQKFVISGVHHSPVGNVYVLSGIAPTKECDCMKLYQAYMEKHAGCLELYDRFVAKMKREAEEYLSELLEDEQEPISEKDTTSNATTSENKELESQGIEECENDVCTDLSSTTVCDETGNVNVNCVDCHNTFCNIDGDDDEYESFIASECDCGEEDVDKQVEIKRFIVLDKIPCSPKEQIFIIKRALASLAKDGFPLAKLPQAYKLPHFKLWMALRCGKYWTMEDRVKFHFLSKHYWRHLDKCSTYVGSPRLKMSNEQAWSYTWASAKYIKKLTNDFKENHYRKSKQGIISDGREFFPSMFDYELPMKTFRDCYFAYVPGKEESVFSNRPWKVFEYIDYKLIRIKKAKQKCLR</sequence>
<evidence type="ECO:0000313" key="4">
    <source>
        <dbReference type="Proteomes" id="UP001458880"/>
    </source>
</evidence>
<dbReference type="PANTHER" id="PTHR41967">
    <property type="entry name" value="FI19406P1-RELATED"/>
    <property type="match status" value="1"/>
</dbReference>
<reference evidence="3 4" key="1">
    <citation type="journal article" date="2024" name="BMC Genomics">
        <title>De novo assembly and annotation of Popillia japonica's genome with initial clues to its potential as an invasive pest.</title>
        <authorList>
            <person name="Cucini C."/>
            <person name="Boschi S."/>
            <person name="Funari R."/>
            <person name="Cardaioli E."/>
            <person name="Iannotti N."/>
            <person name="Marturano G."/>
            <person name="Paoli F."/>
            <person name="Bruttini M."/>
            <person name="Carapelli A."/>
            <person name="Frati F."/>
            <person name="Nardi F."/>
        </authorList>
    </citation>
    <scope>NUCLEOTIDE SEQUENCE [LARGE SCALE GENOMIC DNA]</scope>
    <source>
        <strain evidence="3">DMR45628</strain>
    </source>
</reference>
<dbReference type="PANTHER" id="PTHR41967:SF6">
    <property type="entry name" value="FI19406P1-RELATED"/>
    <property type="match status" value="1"/>
</dbReference>
<dbReference type="Pfam" id="PF15995">
    <property type="entry name" value="DUF4771"/>
    <property type="match status" value="1"/>
</dbReference>
<feature type="region of interest" description="Disordered" evidence="1">
    <location>
        <begin position="782"/>
        <end position="811"/>
    </location>
</feature>
<evidence type="ECO:0000259" key="2">
    <source>
        <dbReference type="Pfam" id="PF15995"/>
    </source>
</evidence>
<dbReference type="InterPro" id="IPR031936">
    <property type="entry name" value="DUF4771"/>
</dbReference>
<evidence type="ECO:0000256" key="1">
    <source>
        <dbReference type="SAM" id="MobiDB-lite"/>
    </source>
</evidence>
<feature type="region of interest" description="Disordered" evidence="1">
    <location>
        <begin position="88"/>
        <end position="110"/>
    </location>
</feature>
<dbReference type="EMBL" id="JASPKY010000055">
    <property type="protein sequence ID" value="KAK9744680.1"/>
    <property type="molecule type" value="Genomic_DNA"/>
</dbReference>
<protein>
    <recommendedName>
        <fullName evidence="2">DUF4771 domain-containing protein</fullName>
    </recommendedName>
</protein>
<proteinExistence type="predicted"/>
<comment type="caution">
    <text evidence="3">The sequence shown here is derived from an EMBL/GenBank/DDBJ whole genome shotgun (WGS) entry which is preliminary data.</text>
</comment>
<evidence type="ECO:0000313" key="3">
    <source>
        <dbReference type="EMBL" id="KAK9744680.1"/>
    </source>
</evidence>
<name>A0AAW1MFU5_POPJA</name>
<accession>A0AAW1MFU5</accession>
<keyword evidence="4" id="KW-1185">Reference proteome</keyword>
<organism evidence="3 4">
    <name type="scientific">Popillia japonica</name>
    <name type="common">Japanese beetle</name>
    <dbReference type="NCBI Taxonomy" id="7064"/>
    <lineage>
        <taxon>Eukaryota</taxon>
        <taxon>Metazoa</taxon>
        <taxon>Ecdysozoa</taxon>
        <taxon>Arthropoda</taxon>
        <taxon>Hexapoda</taxon>
        <taxon>Insecta</taxon>
        <taxon>Pterygota</taxon>
        <taxon>Neoptera</taxon>
        <taxon>Endopterygota</taxon>
        <taxon>Coleoptera</taxon>
        <taxon>Polyphaga</taxon>
        <taxon>Scarabaeiformia</taxon>
        <taxon>Scarabaeidae</taxon>
        <taxon>Rutelinae</taxon>
        <taxon>Popillia</taxon>
    </lineage>
</organism>
<dbReference type="AlphaFoldDB" id="A0AAW1MFU5"/>
<feature type="domain" description="DUF4771" evidence="2">
    <location>
        <begin position="898"/>
        <end position="1038"/>
    </location>
</feature>
<gene>
    <name evidence="3" type="ORF">QE152_g7515</name>
</gene>
<dbReference type="Proteomes" id="UP001458880">
    <property type="component" value="Unassembled WGS sequence"/>
</dbReference>